<accession>A0A1H1WDB4</accession>
<dbReference type="InterPro" id="IPR023696">
    <property type="entry name" value="Ureohydrolase_dom_sf"/>
</dbReference>
<sequence length="302" mass="31633">MGRICVLDAPSNLGLAMPSPGVVPGCYKLAGALRDNGLVARSRAVDVGCVVAPRYDVTGWKPGDGVINAAAIADFTCRLADRVSVCLADGDFLVVLGGDCSILLGPALALRRHGRHGLVFVDGHSDFRHLGDGADYVGAAAGEDLALVTGRGQDDLADIDGLAPYVRDRDTVVLGIRDNDVHLTELADLGVPVRTALAIRAEGARRIASQTVRYLRELDGFWVHVDADVLDPLVMPAVDSPCPGGLEHSELAALLGPMLADPRCRGVDVTVFDPDLDPGGTLAGRFTETMVEALAGRAQAQD</sequence>
<dbReference type="PRINTS" id="PR00116">
    <property type="entry name" value="ARGINASE"/>
</dbReference>
<proteinExistence type="inferred from homology"/>
<name>A0A1H1WDB4_9ACTN</name>
<dbReference type="OrthoDB" id="7331788at2"/>
<dbReference type="GO" id="GO:0030145">
    <property type="term" value="F:manganese ion binding"/>
    <property type="evidence" value="ECO:0007669"/>
    <property type="project" value="TreeGrafter"/>
</dbReference>
<reference evidence="5 6" key="1">
    <citation type="submission" date="2016-10" db="EMBL/GenBank/DDBJ databases">
        <authorList>
            <person name="de Groot N.N."/>
        </authorList>
    </citation>
    <scope>NUCLEOTIDE SEQUENCE [LARGE SCALE GENOMIC DNA]</scope>
    <source>
        <strain evidence="5 6">DSM 22024</strain>
    </source>
</reference>
<dbReference type="AlphaFoldDB" id="A0A1H1WDB4"/>
<evidence type="ECO:0000256" key="1">
    <source>
        <dbReference type="ARBA" id="ARBA00022723"/>
    </source>
</evidence>
<dbReference type="PROSITE" id="PS51409">
    <property type="entry name" value="ARGINASE_2"/>
    <property type="match status" value="1"/>
</dbReference>
<evidence type="ECO:0000256" key="2">
    <source>
        <dbReference type="ARBA" id="ARBA00022801"/>
    </source>
</evidence>
<evidence type="ECO:0000313" key="6">
    <source>
        <dbReference type="Proteomes" id="UP000198983"/>
    </source>
</evidence>
<dbReference type="RefSeq" id="WP_092658026.1">
    <property type="nucleotide sequence ID" value="NZ_LT629732.1"/>
</dbReference>
<gene>
    <name evidence="5" type="ORF">SAMN04489717_4467</name>
</gene>
<keyword evidence="2" id="KW-0378">Hydrolase</keyword>
<dbReference type="Proteomes" id="UP000198983">
    <property type="component" value="Chromosome I"/>
</dbReference>
<dbReference type="SUPFAM" id="SSF52768">
    <property type="entry name" value="Arginase/deacetylase"/>
    <property type="match status" value="1"/>
</dbReference>
<keyword evidence="3" id="KW-0464">Manganese</keyword>
<organism evidence="5 6">
    <name type="scientific">Actinopolymorpha singaporensis</name>
    <dbReference type="NCBI Taxonomy" id="117157"/>
    <lineage>
        <taxon>Bacteria</taxon>
        <taxon>Bacillati</taxon>
        <taxon>Actinomycetota</taxon>
        <taxon>Actinomycetes</taxon>
        <taxon>Propionibacteriales</taxon>
        <taxon>Actinopolymorphaceae</taxon>
        <taxon>Actinopolymorpha</taxon>
    </lineage>
</organism>
<dbReference type="PANTHER" id="PTHR43782:SF3">
    <property type="entry name" value="ARGINASE"/>
    <property type="match status" value="1"/>
</dbReference>
<evidence type="ECO:0000256" key="4">
    <source>
        <dbReference type="PROSITE-ProRule" id="PRU00742"/>
    </source>
</evidence>
<dbReference type="GO" id="GO:0004053">
    <property type="term" value="F:arginase activity"/>
    <property type="evidence" value="ECO:0007669"/>
    <property type="project" value="TreeGrafter"/>
</dbReference>
<dbReference type="EMBL" id="LT629732">
    <property type="protein sequence ID" value="SDS95113.1"/>
    <property type="molecule type" value="Genomic_DNA"/>
</dbReference>
<keyword evidence="1" id="KW-0479">Metal-binding</keyword>
<dbReference type="Gene3D" id="3.40.800.10">
    <property type="entry name" value="Ureohydrolase domain"/>
    <property type="match status" value="1"/>
</dbReference>
<protein>
    <submittedName>
        <fullName evidence="5">Arginase</fullName>
    </submittedName>
</protein>
<dbReference type="STRING" id="117157.SAMN04489717_4467"/>
<dbReference type="PANTHER" id="PTHR43782">
    <property type="entry name" value="ARGINASE"/>
    <property type="match status" value="1"/>
</dbReference>
<dbReference type="Pfam" id="PF00491">
    <property type="entry name" value="Arginase"/>
    <property type="match status" value="1"/>
</dbReference>
<comment type="similarity">
    <text evidence="4">Belongs to the arginase family.</text>
</comment>
<evidence type="ECO:0000256" key="3">
    <source>
        <dbReference type="ARBA" id="ARBA00023211"/>
    </source>
</evidence>
<dbReference type="CDD" id="cd09999">
    <property type="entry name" value="Arginase-like_1"/>
    <property type="match status" value="1"/>
</dbReference>
<evidence type="ECO:0000313" key="5">
    <source>
        <dbReference type="EMBL" id="SDS95113.1"/>
    </source>
</evidence>
<keyword evidence="6" id="KW-1185">Reference proteome</keyword>
<dbReference type="InterPro" id="IPR006035">
    <property type="entry name" value="Ureohydrolase"/>
</dbReference>
<dbReference type="GO" id="GO:0005737">
    <property type="term" value="C:cytoplasm"/>
    <property type="evidence" value="ECO:0007669"/>
    <property type="project" value="TreeGrafter"/>
</dbReference>